<organism evidence="3 4">
    <name type="scientific">Aeromicrobium wangtongii</name>
    <dbReference type="NCBI Taxonomy" id="2969247"/>
    <lineage>
        <taxon>Bacteria</taxon>
        <taxon>Bacillati</taxon>
        <taxon>Actinomycetota</taxon>
        <taxon>Actinomycetes</taxon>
        <taxon>Propionibacteriales</taxon>
        <taxon>Nocardioidaceae</taxon>
        <taxon>Aeromicrobium</taxon>
    </lineage>
</organism>
<evidence type="ECO:0000256" key="2">
    <source>
        <dbReference type="SAM" id="Phobius"/>
    </source>
</evidence>
<dbReference type="Proteomes" id="UP001316184">
    <property type="component" value="Chromosome"/>
</dbReference>
<reference evidence="3 4" key="1">
    <citation type="submission" date="2022-08" db="EMBL/GenBank/DDBJ databases">
        <title>novel species in genus Aeromicrobium.</title>
        <authorList>
            <person name="Ye L."/>
        </authorList>
    </citation>
    <scope>NUCLEOTIDE SEQUENCE [LARGE SCALE GENOMIC DNA]</scope>
    <source>
        <strain evidence="4">zg-Y1379</strain>
    </source>
</reference>
<dbReference type="RefSeq" id="WP_232402878.1">
    <property type="nucleotide sequence ID" value="NZ_CP102173.1"/>
</dbReference>
<name>A0ABY5MA53_9ACTN</name>
<proteinExistence type="predicted"/>
<evidence type="ECO:0008006" key="5">
    <source>
        <dbReference type="Google" id="ProtNLM"/>
    </source>
</evidence>
<keyword evidence="2" id="KW-0812">Transmembrane</keyword>
<keyword evidence="2" id="KW-0472">Membrane</keyword>
<keyword evidence="2" id="KW-1133">Transmembrane helix</keyword>
<accession>A0ABY5MA53</accession>
<protein>
    <recommendedName>
        <fullName evidence="5">DUF3618 domain-containing protein</fullName>
    </recommendedName>
</protein>
<feature type="compositionally biased region" description="Low complexity" evidence="1">
    <location>
        <begin position="160"/>
        <end position="172"/>
    </location>
</feature>
<feature type="region of interest" description="Disordered" evidence="1">
    <location>
        <begin position="130"/>
        <end position="172"/>
    </location>
</feature>
<dbReference type="EMBL" id="CP102173">
    <property type="protein sequence ID" value="UUP13870.1"/>
    <property type="molecule type" value="Genomic_DNA"/>
</dbReference>
<evidence type="ECO:0000313" key="3">
    <source>
        <dbReference type="EMBL" id="UUP13870.1"/>
    </source>
</evidence>
<keyword evidence="4" id="KW-1185">Reference proteome</keyword>
<evidence type="ECO:0000313" key="4">
    <source>
        <dbReference type="Proteomes" id="UP001316184"/>
    </source>
</evidence>
<feature type="compositionally biased region" description="Pro residues" evidence="1">
    <location>
        <begin position="137"/>
        <end position="159"/>
    </location>
</feature>
<feature type="transmembrane region" description="Helical" evidence="2">
    <location>
        <begin position="110"/>
        <end position="127"/>
    </location>
</feature>
<sequence length="172" mass="18508">MLRSSKKSTTLRDQITEQIGDLASQTDELRKQVIEHAPAVRDQIAEQTVELRKQVADRAPAVRDQIVAALPDKDQLLDLRDDLFERLPENVQERLPEQVKPKRRTRLRKVAAIGVLTGAGAAAFAIMQRRGSSPAPYVAPTPPATPPAPPAATAPPTVAPEPGATAAPDAAH</sequence>
<evidence type="ECO:0000256" key="1">
    <source>
        <dbReference type="SAM" id="MobiDB-lite"/>
    </source>
</evidence>
<gene>
    <name evidence="3" type="ORF">NQV15_00745</name>
</gene>
<dbReference type="SUPFAM" id="SSF47162">
    <property type="entry name" value="Apolipoprotein"/>
    <property type="match status" value="1"/>
</dbReference>